<dbReference type="AlphaFoldDB" id="A0A0B0PXP0"/>
<dbReference type="EMBL" id="KN448580">
    <property type="protein sequence ID" value="KHG29219.1"/>
    <property type="molecule type" value="Genomic_DNA"/>
</dbReference>
<proteinExistence type="predicted"/>
<gene>
    <name evidence="1" type="ORF">F383_35774</name>
</gene>
<organism evidence="1 2">
    <name type="scientific">Gossypium arboreum</name>
    <name type="common">Tree cotton</name>
    <name type="synonym">Gossypium nanking</name>
    <dbReference type="NCBI Taxonomy" id="29729"/>
    <lineage>
        <taxon>Eukaryota</taxon>
        <taxon>Viridiplantae</taxon>
        <taxon>Streptophyta</taxon>
        <taxon>Embryophyta</taxon>
        <taxon>Tracheophyta</taxon>
        <taxon>Spermatophyta</taxon>
        <taxon>Magnoliopsida</taxon>
        <taxon>eudicotyledons</taxon>
        <taxon>Gunneridae</taxon>
        <taxon>Pentapetalae</taxon>
        <taxon>rosids</taxon>
        <taxon>malvids</taxon>
        <taxon>Malvales</taxon>
        <taxon>Malvaceae</taxon>
        <taxon>Malvoideae</taxon>
        <taxon>Gossypium</taxon>
    </lineage>
</organism>
<name>A0A0B0PXP0_GOSAR</name>
<protein>
    <submittedName>
        <fullName evidence="1">Uncharacterized protein</fullName>
    </submittedName>
</protein>
<reference evidence="2" key="1">
    <citation type="submission" date="2014-09" db="EMBL/GenBank/DDBJ databases">
        <authorList>
            <person name="Mudge J."/>
            <person name="Ramaraj T."/>
            <person name="Lindquist I.E."/>
            <person name="Bharti A.K."/>
            <person name="Sundararajan A."/>
            <person name="Cameron C.T."/>
            <person name="Woodward J.E."/>
            <person name="May G.D."/>
            <person name="Brubaker C."/>
            <person name="Broadhvest J."/>
            <person name="Wilkins T.A."/>
        </authorList>
    </citation>
    <scope>NUCLEOTIDE SEQUENCE</scope>
    <source>
        <strain evidence="2">cv. AKA8401</strain>
    </source>
</reference>
<accession>A0A0B0PXP0</accession>
<dbReference type="Proteomes" id="UP000032142">
    <property type="component" value="Unassembled WGS sequence"/>
</dbReference>
<evidence type="ECO:0000313" key="2">
    <source>
        <dbReference type="Proteomes" id="UP000032142"/>
    </source>
</evidence>
<sequence>MCMNQFIYAYMLLKCNEYVMT</sequence>
<evidence type="ECO:0000313" key="1">
    <source>
        <dbReference type="EMBL" id="KHG29219.1"/>
    </source>
</evidence>
<keyword evidence="2" id="KW-1185">Reference proteome</keyword>